<keyword evidence="4" id="KW-0963">Cytoplasm</keyword>
<feature type="site" description="Important for substrate specificity" evidence="4">
    <location>
        <position position="26"/>
    </location>
</feature>
<dbReference type="RefSeq" id="WP_021760138.1">
    <property type="nucleotide sequence ID" value="NC_022444.1"/>
</dbReference>
<dbReference type="GO" id="GO:0005737">
    <property type="term" value="C:cytoplasm"/>
    <property type="evidence" value="ECO:0007669"/>
    <property type="project" value="UniProtKB-SubCell"/>
</dbReference>
<evidence type="ECO:0000313" key="6">
    <source>
        <dbReference type="Proteomes" id="UP000016587"/>
    </source>
</evidence>
<keyword evidence="6" id="KW-1185">Reference proteome</keyword>
<dbReference type="NCBIfam" id="TIGR00172">
    <property type="entry name" value="maf"/>
    <property type="match status" value="1"/>
</dbReference>
<evidence type="ECO:0000256" key="4">
    <source>
        <dbReference type="HAMAP-Rule" id="MF_00528"/>
    </source>
</evidence>
<dbReference type="InterPro" id="IPR003697">
    <property type="entry name" value="Maf-like"/>
</dbReference>
<feature type="site" description="Important for substrate specificity" evidence="4">
    <location>
        <position position="185"/>
    </location>
</feature>
<dbReference type="GO" id="GO:0009117">
    <property type="term" value="P:nucleotide metabolic process"/>
    <property type="evidence" value="ECO:0007669"/>
    <property type="project" value="UniProtKB-KW"/>
</dbReference>
<dbReference type="AlphaFoldDB" id="T2GB24"/>
<comment type="subcellular location">
    <subcellularLocation>
        <location evidence="4">Cytoplasm</location>
    </subcellularLocation>
</comment>
<dbReference type="InterPro" id="IPR029001">
    <property type="entry name" value="ITPase-like_fam"/>
</dbReference>
<dbReference type="SUPFAM" id="SSF52972">
    <property type="entry name" value="ITPase-like"/>
    <property type="match status" value="1"/>
</dbReference>
<dbReference type="STRING" id="1121448.DGI_1487"/>
<dbReference type="EC" id="3.6.1.9" evidence="4"/>
<dbReference type="eggNOG" id="COG0424">
    <property type="taxonomic scope" value="Bacteria"/>
</dbReference>
<evidence type="ECO:0000256" key="1">
    <source>
        <dbReference type="ARBA" id="ARBA00001968"/>
    </source>
</evidence>
<feature type="active site" description="Proton acceptor" evidence="4">
    <location>
        <position position="84"/>
    </location>
</feature>
<sequence length="225" mass="23856">MSEPSTARAPLFATSLPLILASASPRRQAYLNAIGVEFTIRPSQVEEPPREAGEAPEAYAVRAARSKALDVSTRYPGSIVLAADTVVALGGHLLGKPRDKDDALQMLHRLCGRDPHRPSRTRSHQVVTGCCLARPKAGDEPGPSPFLVEFAVVTEVVMAIQPHKVLAAYAATREPMDKAGAYAIQGKGAFLVREVRGSYTNVVGLPLAEIVDVLTSCGVIAPGRG</sequence>
<dbReference type="CDD" id="cd00555">
    <property type="entry name" value="Maf"/>
    <property type="match status" value="1"/>
</dbReference>
<evidence type="ECO:0000256" key="2">
    <source>
        <dbReference type="ARBA" id="ARBA00022801"/>
    </source>
</evidence>
<dbReference type="PATRIC" id="fig|1121448.10.peg.1485"/>
<dbReference type="GO" id="GO:0036221">
    <property type="term" value="F:UTP diphosphatase activity"/>
    <property type="evidence" value="ECO:0007669"/>
    <property type="project" value="RHEA"/>
</dbReference>
<evidence type="ECO:0000256" key="3">
    <source>
        <dbReference type="ARBA" id="ARBA00023080"/>
    </source>
</evidence>
<comment type="caution">
    <text evidence="4">Lacks conserved residue(s) required for the propagation of feature annotation.</text>
</comment>
<dbReference type="PANTHER" id="PTHR43213:SF5">
    <property type="entry name" value="BIFUNCTIONAL DTTP_UTP PYROPHOSPHATASE_METHYLTRANSFERASE PROTEIN-RELATED"/>
    <property type="match status" value="1"/>
</dbReference>
<comment type="catalytic activity">
    <reaction evidence="4">
        <text>dTTP + H2O = dTMP + diphosphate + H(+)</text>
        <dbReference type="Rhea" id="RHEA:28534"/>
        <dbReference type="ChEBI" id="CHEBI:15377"/>
        <dbReference type="ChEBI" id="CHEBI:15378"/>
        <dbReference type="ChEBI" id="CHEBI:33019"/>
        <dbReference type="ChEBI" id="CHEBI:37568"/>
        <dbReference type="ChEBI" id="CHEBI:63528"/>
        <dbReference type="EC" id="3.6.1.9"/>
    </reaction>
</comment>
<dbReference type="Pfam" id="PF02545">
    <property type="entry name" value="Maf"/>
    <property type="match status" value="1"/>
</dbReference>
<protein>
    <recommendedName>
        <fullName evidence="4">dTTP/UTP pyrophosphatase</fullName>
        <shortName evidence="4">dTTPase/UTPase</shortName>
        <ecNumber evidence="4">3.6.1.9</ecNumber>
    </recommendedName>
    <alternativeName>
        <fullName evidence="4">Nucleoside triphosphate pyrophosphatase</fullName>
    </alternativeName>
    <alternativeName>
        <fullName evidence="4">Nucleotide pyrophosphatase</fullName>
        <shortName evidence="4">Nucleotide PPase</shortName>
    </alternativeName>
</protein>
<comment type="similarity">
    <text evidence="4">Belongs to the Maf family. YhdE subfamily.</text>
</comment>
<dbReference type="GO" id="GO:0036218">
    <property type="term" value="F:dTTP diphosphatase activity"/>
    <property type="evidence" value="ECO:0007669"/>
    <property type="project" value="RHEA"/>
</dbReference>
<evidence type="ECO:0000313" key="5">
    <source>
        <dbReference type="EMBL" id="AGW13331.1"/>
    </source>
</evidence>
<accession>T2GB24</accession>
<dbReference type="PIRSF" id="PIRSF006305">
    <property type="entry name" value="Maf"/>
    <property type="match status" value="1"/>
</dbReference>
<organism evidence="5 6">
    <name type="scientific">Megalodesulfovibrio gigas (strain ATCC 19364 / DSM 1382 / NCIMB 9332 / VKM B-1759)</name>
    <name type="common">Desulfovibrio gigas</name>
    <dbReference type="NCBI Taxonomy" id="1121448"/>
    <lineage>
        <taxon>Bacteria</taxon>
        <taxon>Pseudomonadati</taxon>
        <taxon>Thermodesulfobacteriota</taxon>
        <taxon>Desulfovibrionia</taxon>
        <taxon>Desulfovibrionales</taxon>
        <taxon>Desulfovibrionaceae</taxon>
        <taxon>Megalodesulfovibrio</taxon>
    </lineage>
</organism>
<comment type="catalytic activity">
    <reaction evidence="4">
        <text>UTP + H2O = UMP + diphosphate + H(+)</text>
        <dbReference type="Rhea" id="RHEA:29395"/>
        <dbReference type="ChEBI" id="CHEBI:15377"/>
        <dbReference type="ChEBI" id="CHEBI:15378"/>
        <dbReference type="ChEBI" id="CHEBI:33019"/>
        <dbReference type="ChEBI" id="CHEBI:46398"/>
        <dbReference type="ChEBI" id="CHEBI:57865"/>
        <dbReference type="EC" id="3.6.1.9"/>
    </reaction>
</comment>
<reference evidence="6" key="2">
    <citation type="submission" date="2013-07" db="EMBL/GenBank/DDBJ databases">
        <authorList>
            <person name="Morais-Silva F.O."/>
            <person name="Rezende A.M."/>
            <person name="Pimentel C."/>
            <person name="Resende D.M."/>
            <person name="Santos C.I."/>
            <person name="Clemente C."/>
            <person name="de Oliveira L.M."/>
            <person name="da Silva S.M."/>
            <person name="Costa D.A."/>
            <person name="Varela-Raposo A."/>
            <person name="Horacio E.C.A."/>
            <person name="Matos M."/>
            <person name="Flores O."/>
            <person name="Ruiz J.C."/>
            <person name="Rodrigues-Pousada C."/>
        </authorList>
    </citation>
    <scope>NUCLEOTIDE SEQUENCE [LARGE SCALE GENOMIC DNA]</scope>
    <source>
        <strain evidence="6">ATCC 19364 / DSM 1382 / NCIMB 9332 / VKM B-1759</strain>
    </source>
</reference>
<dbReference type="Gene3D" id="3.90.950.10">
    <property type="match status" value="1"/>
</dbReference>
<dbReference type="PANTHER" id="PTHR43213">
    <property type="entry name" value="BIFUNCTIONAL DTTP/UTP PYROPHOSPHATASE/METHYLTRANSFERASE PROTEIN-RELATED"/>
    <property type="match status" value="1"/>
</dbReference>
<proteinExistence type="inferred from homology"/>
<name>T2GB24_MEGG1</name>
<dbReference type="EMBL" id="CP006585">
    <property type="protein sequence ID" value="AGW13331.1"/>
    <property type="molecule type" value="Genomic_DNA"/>
</dbReference>
<reference evidence="5 6" key="1">
    <citation type="journal article" date="2013" name="J. Bacteriol.">
        <title>Roles of HynAB and Ech, the only two hydrogenases found in the model sulfate reducer Desulfovibrio gigas.</title>
        <authorList>
            <person name="Morais-Silva F.O."/>
            <person name="Santos C.I."/>
            <person name="Rodrigues R."/>
            <person name="Pereira I.A."/>
            <person name="Rodrigues-Pousada C."/>
        </authorList>
    </citation>
    <scope>NUCLEOTIDE SEQUENCE [LARGE SCALE GENOMIC DNA]</scope>
    <source>
        <strain evidence="6">ATCC 19364 / DSM 1382 / NCIMB 9332 / VKM B-1759</strain>
    </source>
</reference>
<comment type="cofactor">
    <cofactor evidence="1 4">
        <name>a divalent metal cation</name>
        <dbReference type="ChEBI" id="CHEBI:60240"/>
    </cofactor>
</comment>
<gene>
    <name evidence="5" type="ORF">DGI_1487</name>
</gene>
<feature type="site" description="Important for substrate specificity" evidence="4">
    <location>
        <position position="85"/>
    </location>
</feature>
<dbReference type="Proteomes" id="UP000016587">
    <property type="component" value="Chromosome"/>
</dbReference>
<keyword evidence="2 4" id="KW-0378">Hydrolase</keyword>
<dbReference type="HAMAP" id="MF_00528">
    <property type="entry name" value="Maf"/>
    <property type="match status" value="1"/>
</dbReference>
<comment type="function">
    <text evidence="4">Nucleoside triphosphate pyrophosphatase that hydrolyzes dTTP and UTP. May have a dual role in cell division arrest and in preventing the incorporation of modified nucleotides into cellular nucleic acids.</text>
</comment>
<dbReference type="HOGENOM" id="CLU_040416_2_1_7"/>
<keyword evidence="3 4" id="KW-0546">Nucleotide metabolism</keyword>
<dbReference type="KEGG" id="dgg:DGI_1487"/>